<dbReference type="EMBL" id="FN654309">
    <property type="protein sequence ID" value="CBY31594.1"/>
    <property type="molecule type" value="Genomic_DNA"/>
</dbReference>
<sequence>MDPTFSYAIRTSECKSQMPPCGPGITLRQEYEYLVNSIIRLRSILLGTEILDENTYTDDLIQKNLTELLFEIEKVILDMKDINGIRREYRRRYTELRCHLMNVRRCRVAQHNQELQAHDDGEIKVNHELQSRLNFFDDLLFTL</sequence>
<gene>
    <name evidence="1" type="ORF">GSOID_T00011333001</name>
    <name evidence="2" type="ORF">GSOID_T00025506001</name>
</gene>
<dbReference type="Proteomes" id="UP000011014">
    <property type="component" value="Unassembled WGS sequence"/>
</dbReference>
<keyword evidence="3" id="KW-1185">Reference proteome</keyword>
<organism evidence="1">
    <name type="scientific">Oikopleura dioica</name>
    <name type="common">Tunicate</name>
    <dbReference type="NCBI Taxonomy" id="34765"/>
    <lineage>
        <taxon>Eukaryota</taxon>
        <taxon>Metazoa</taxon>
        <taxon>Chordata</taxon>
        <taxon>Tunicata</taxon>
        <taxon>Appendicularia</taxon>
        <taxon>Copelata</taxon>
        <taxon>Oikopleuridae</taxon>
        <taxon>Oikopleura</taxon>
    </lineage>
</organism>
<dbReference type="EMBL" id="FN653018">
    <property type="protein sequence ID" value="CBY21806.1"/>
    <property type="molecule type" value="Genomic_DNA"/>
</dbReference>
<evidence type="ECO:0000313" key="1">
    <source>
        <dbReference type="EMBL" id="CBY21806.1"/>
    </source>
</evidence>
<evidence type="ECO:0000313" key="3">
    <source>
        <dbReference type="Proteomes" id="UP000001307"/>
    </source>
</evidence>
<reference evidence="1" key="1">
    <citation type="journal article" date="2010" name="Science">
        <title>Plasticity of animal genome architecture unmasked by rapid evolution of a pelagic tunicate.</title>
        <authorList>
            <person name="Denoeud F."/>
            <person name="Henriet S."/>
            <person name="Mungpakdee S."/>
            <person name="Aury J.M."/>
            <person name="Da Silva C."/>
            <person name="Brinkmann H."/>
            <person name="Mikhaleva J."/>
            <person name="Olsen L.C."/>
            <person name="Jubin C."/>
            <person name="Canestro C."/>
            <person name="Bouquet J.M."/>
            <person name="Danks G."/>
            <person name="Poulain J."/>
            <person name="Campsteijn C."/>
            <person name="Adamski M."/>
            <person name="Cross I."/>
            <person name="Yadetie F."/>
            <person name="Muffato M."/>
            <person name="Louis A."/>
            <person name="Butcher S."/>
            <person name="Tsagkogeorga G."/>
            <person name="Konrad A."/>
            <person name="Singh S."/>
            <person name="Jensen M.F."/>
            <person name="Cong E.H."/>
            <person name="Eikeseth-Otteraa H."/>
            <person name="Noel B."/>
            <person name="Anthouard V."/>
            <person name="Porcel B.M."/>
            <person name="Kachouri-Lafond R."/>
            <person name="Nishino A."/>
            <person name="Ugolini M."/>
            <person name="Chourrout P."/>
            <person name="Nishida H."/>
            <person name="Aasland R."/>
            <person name="Huzurbazar S."/>
            <person name="Westhof E."/>
            <person name="Delsuc F."/>
            <person name="Lehrach H."/>
            <person name="Reinhardt R."/>
            <person name="Weissenbach J."/>
            <person name="Roy S.W."/>
            <person name="Artiguenave F."/>
            <person name="Postlethwait J.H."/>
            <person name="Manak J.R."/>
            <person name="Thompson E.M."/>
            <person name="Jaillon O."/>
            <person name="Du Pasquier L."/>
            <person name="Boudinot P."/>
            <person name="Liberles D.A."/>
            <person name="Volff J.N."/>
            <person name="Philippe H."/>
            <person name="Lenhard B."/>
            <person name="Roest Crollius H."/>
            <person name="Wincker P."/>
            <person name="Chourrout D."/>
        </authorList>
    </citation>
    <scope>NUCLEOTIDE SEQUENCE [LARGE SCALE GENOMIC DNA]</scope>
</reference>
<evidence type="ECO:0000313" key="2">
    <source>
        <dbReference type="EMBL" id="CBY31594.1"/>
    </source>
</evidence>
<dbReference type="AlphaFoldDB" id="E4WWR4"/>
<protein>
    <submittedName>
        <fullName evidence="1">Uncharacterized protein</fullName>
    </submittedName>
</protein>
<dbReference type="InParanoid" id="E4WWR4"/>
<dbReference type="Proteomes" id="UP000001307">
    <property type="component" value="Unassembled WGS sequence"/>
</dbReference>
<name>E4WWR4_OIKDI</name>
<proteinExistence type="predicted"/>
<accession>E4WWR4</accession>